<dbReference type="PANTHER" id="PTHR33120:SF52">
    <property type="entry name" value="PIR2-LIKE HELICAL DOMAIN-CONTAINING PROTEIN"/>
    <property type="match status" value="1"/>
</dbReference>
<protein>
    <recommendedName>
        <fullName evidence="1">PIR2-like helical domain-containing protein</fullName>
    </recommendedName>
</protein>
<accession>A0A5J9WBK5</accession>
<keyword evidence="3" id="KW-1185">Reference proteome</keyword>
<proteinExistence type="predicted"/>
<evidence type="ECO:0000259" key="1">
    <source>
        <dbReference type="Pfam" id="PF20235"/>
    </source>
</evidence>
<dbReference type="Gramene" id="TVU45277">
    <property type="protein sequence ID" value="TVU45277"/>
    <property type="gene ID" value="EJB05_04759"/>
</dbReference>
<evidence type="ECO:0000313" key="3">
    <source>
        <dbReference type="Proteomes" id="UP000324897"/>
    </source>
</evidence>
<reference evidence="2 3" key="1">
    <citation type="journal article" date="2019" name="Sci. Rep.">
        <title>A high-quality genome of Eragrostis curvula grass provides insights into Poaceae evolution and supports new strategies to enhance forage quality.</title>
        <authorList>
            <person name="Carballo J."/>
            <person name="Santos B.A.C.M."/>
            <person name="Zappacosta D."/>
            <person name="Garbus I."/>
            <person name="Selva J.P."/>
            <person name="Gallo C.A."/>
            <person name="Diaz A."/>
            <person name="Albertini E."/>
            <person name="Caccamo M."/>
            <person name="Echenique V."/>
        </authorList>
    </citation>
    <scope>NUCLEOTIDE SEQUENCE [LARGE SCALE GENOMIC DNA]</scope>
    <source>
        <strain evidence="3">cv. Victoria</strain>
        <tissue evidence="2">Leaf</tissue>
    </source>
</reference>
<gene>
    <name evidence="2" type="ORF">EJB05_04759</name>
</gene>
<evidence type="ECO:0000313" key="2">
    <source>
        <dbReference type="EMBL" id="TVU45277.1"/>
    </source>
</evidence>
<sequence length="81" mass="8426">MSSGGSSGCPPSSAAKDRRAVLSEILGNIHGHYKAALNRLPAEELPTLIPRLLETGVCFGLLDPVSNIIANTVCPSGELKI</sequence>
<dbReference type="EMBL" id="RWGY01000004">
    <property type="protein sequence ID" value="TVU45277.1"/>
    <property type="molecule type" value="Genomic_DNA"/>
</dbReference>
<dbReference type="Pfam" id="PF20235">
    <property type="entry name" value="PIR2-like_helical"/>
    <property type="match status" value="1"/>
</dbReference>
<dbReference type="AlphaFoldDB" id="A0A5J9WBK5"/>
<dbReference type="Proteomes" id="UP000324897">
    <property type="component" value="Chromosome 5"/>
</dbReference>
<organism evidence="2 3">
    <name type="scientific">Eragrostis curvula</name>
    <name type="common">weeping love grass</name>
    <dbReference type="NCBI Taxonomy" id="38414"/>
    <lineage>
        <taxon>Eukaryota</taxon>
        <taxon>Viridiplantae</taxon>
        <taxon>Streptophyta</taxon>
        <taxon>Embryophyta</taxon>
        <taxon>Tracheophyta</taxon>
        <taxon>Spermatophyta</taxon>
        <taxon>Magnoliopsida</taxon>
        <taxon>Liliopsida</taxon>
        <taxon>Poales</taxon>
        <taxon>Poaceae</taxon>
        <taxon>PACMAD clade</taxon>
        <taxon>Chloridoideae</taxon>
        <taxon>Eragrostideae</taxon>
        <taxon>Eragrostidinae</taxon>
        <taxon>Eragrostis</taxon>
    </lineage>
</organism>
<name>A0A5J9WBK5_9POAL</name>
<dbReference type="PANTHER" id="PTHR33120">
    <property type="entry name" value="EXPRESSED PROTEIN-RELATED"/>
    <property type="match status" value="1"/>
</dbReference>
<dbReference type="OrthoDB" id="696041at2759"/>
<feature type="non-terminal residue" evidence="2">
    <location>
        <position position="1"/>
    </location>
</feature>
<feature type="domain" description="PIR2-like helical" evidence="1">
    <location>
        <begin position="28"/>
        <end position="74"/>
    </location>
</feature>
<comment type="caution">
    <text evidence="2">The sequence shown here is derived from an EMBL/GenBank/DDBJ whole genome shotgun (WGS) entry which is preliminary data.</text>
</comment>
<dbReference type="InterPro" id="IPR046527">
    <property type="entry name" value="PIR2-like_helical"/>
</dbReference>